<reference evidence="2" key="1">
    <citation type="submission" date="2017-03" db="EMBL/GenBank/DDBJ databases">
        <title>Phytopthora megakarya and P. palmivora, two closely related causual agents of cacao black pod achieved similar genome size and gene model numbers by different mechanisms.</title>
        <authorList>
            <person name="Ali S."/>
            <person name="Shao J."/>
            <person name="Larry D.J."/>
            <person name="Kronmiller B."/>
            <person name="Shen D."/>
            <person name="Strem M.D."/>
            <person name="Melnick R.L."/>
            <person name="Guiltinan M.J."/>
            <person name="Tyler B.M."/>
            <person name="Meinhardt L.W."/>
            <person name="Bailey B.A."/>
        </authorList>
    </citation>
    <scope>NUCLEOTIDE SEQUENCE [LARGE SCALE GENOMIC DNA]</scope>
    <source>
        <strain evidence="2">zdho120</strain>
    </source>
</reference>
<dbReference type="AlphaFoldDB" id="A0A225WQ46"/>
<evidence type="ECO:0000313" key="2">
    <source>
        <dbReference type="Proteomes" id="UP000198211"/>
    </source>
</evidence>
<dbReference type="PANTHER" id="PTHR47169">
    <property type="entry name" value="OS01G0541250 PROTEIN"/>
    <property type="match status" value="1"/>
</dbReference>
<dbReference type="OrthoDB" id="124787at2759"/>
<protein>
    <submittedName>
        <fullName evidence="1">Uncharacterized protein</fullName>
    </submittedName>
</protein>
<evidence type="ECO:0000313" key="1">
    <source>
        <dbReference type="EMBL" id="OWZ19833.1"/>
    </source>
</evidence>
<name>A0A225WQ46_9STRA</name>
<dbReference type="Proteomes" id="UP000198211">
    <property type="component" value="Unassembled WGS sequence"/>
</dbReference>
<sequence length="179" mass="20211">MPPAVKRQILAEERAQVVATLLRSSVELKPSKTEFTACAARFGTGERQTIRLVVQDGQEGRIINCESIRKGRSDCKSKLTEEFRLDLNHAIAFTPPGRSNQSLCQTPSMKPILSDEQRAAKLRFAAGFGQKTSRNGLKFDDMMKNVHLDEKWFYSAKDKQRFSLPDNEEDPHLTGKNKT</sequence>
<organism evidence="1 2">
    <name type="scientific">Phytophthora megakarya</name>
    <dbReference type="NCBI Taxonomy" id="4795"/>
    <lineage>
        <taxon>Eukaryota</taxon>
        <taxon>Sar</taxon>
        <taxon>Stramenopiles</taxon>
        <taxon>Oomycota</taxon>
        <taxon>Peronosporomycetes</taxon>
        <taxon>Peronosporales</taxon>
        <taxon>Peronosporaceae</taxon>
        <taxon>Phytophthora</taxon>
    </lineage>
</organism>
<accession>A0A225WQ46</accession>
<dbReference type="EMBL" id="NBNE01000395">
    <property type="protein sequence ID" value="OWZ19833.1"/>
    <property type="molecule type" value="Genomic_DNA"/>
</dbReference>
<gene>
    <name evidence="1" type="ORF">PHMEG_0005861</name>
</gene>
<keyword evidence="2" id="KW-1185">Reference proteome</keyword>
<proteinExistence type="predicted"/>
<comment type="caution">
    <text evidence="1">The sequence shown here is derived from an EMBL/GenBank/DDBJ whole genome shotgun (WGS) entry which is preliminary data.</text>
</comment>